<proteinExistence type="predicted"/>
<comment type="caution">
    <text evidence="2">The sequence shown here is derived from an EMBL/GenBank/DDBJ whole genome shotgun (WGS) entry which is preliminary data.</text>
</comment>
<feature type="chain" id="PRO_5016157087" description="DUF3558 domain-containing protein" evidence="1">
    <location>
        <begin position="23"/>
        <end position="103"/>
    </location>
</feature>
<dbReference type="AlphaFoldDB" id="A0A2V2L8Q9"/>
<gene>
    <name evidence="2" type="ORF">DKT77_16240</name>
</gene>
<feature type="signal peptide" evidence="1">
    <location>
        <begin position="1"/>
        <end position="22"/>
    </location>
</feature>
<keyword evidence="3" id="KW-1185">Reference proteome</keyword>
<evidence type="ECO:0000313" key="3">
    <source>
        <dbReference type="Proteomes" id="UP000245680"/>
    </source>
</evidence>
<evidence type="ECO:0000313" key="2">
    <source>
        <dbReference type="EMBL" id="PWR01672.1"/>
    </source>
</evidence>
<evidence type="ECO:0008006" key="4">
    <source>
        <dbReference type="Google" id="ProtNLM"/>
    </source>
</evidence>
<keyword evidence="1" id="KW-0732">Signal</keyword>
<dbReference type="Proteomes" id="UP000245680">
    <property type="component" value="Unassembled WGS sequence"/>
</dbReference>
<organism evidence="2 3">
    <name type="scientific">Meridianimarinicoccus roseus</name>
    <dbReference type="NCBI Taxonomy" id="2072018"/>
    <lineage>
        <taxon>Bacteria</taxon>
        <taxon>Pseudomonadati</taxon>
        <taxon>Pseudomonadota</taxon>
        <taxon>Alphaproteobacteria</taxon>
        <taxon>Rhodobacterales</taxon>
        <taxon>Paracoccaceae</taxon>
        <taxon>Meridianimarinicoccus</taxon>
    </lineage>
</organism>
<reference evidence="2 3" key="1">
    <citation type="submission" date="2018-05" db="EMBL/GenBank/DDBJ databases">
        <title>Rhodobacteraceae gen. nov., sp. nov. isolated from sea water.</title>
        <authorList>
            <person name="Ren Y."/>
        </authorList>
    </citation>
    <scope>NUCLEOTIDE SEQUENCE [LARGE SCALE GENOMIC DNA]</scope>
    <source>
        <strain evidence="2 3">TG-679</strain>
    </source>
</reference>
<protein>
    <recommendedName>
        <fullName evidence="4">DUF3558 domain-containing protein</fullName>
    </recommendedName>
</protein>
<name>A0A2V2L8Q9_9RHOB</name>
<accession>A0A2V2L8Q9</accession>
<dbReference type="PROSITE" id="PS51257">
    <property type="entry name" value="PROKAR_LIPOPROTEIN"/>
    <property type="match status" value="1"/>
</dbReference>
<dbReference type="EMBL" id="QGKU01000048">
    <property type="protein sequence ID" value="PWR01672.1"/>
    <property type="molecule type" value="Genomic_DNA"/>
</dbReference>
<sequence>MPRPTRLACALVPLALAACDEAATTAASGAPLTRMPTPEEQACLRDVTAATNNPDVVLLGSEFSQAGTSVRVGVGAARATWSCTAYADGTTGNIMSLVDEGAL</sequence>
<dbReference type="RefSeq" id="WP_109812713.1">
    <property type="nucleotide sequence ID" value="NZ_QGKU01000048.1"/>
</dbReference>
<dbReference type="OrthoDB" id="8454614at2"/>
<evidence type="ECO:0000256" key="1">
    <source>
        <dbReference type="SAM" id="SignalP"/>
    </source>
</evidence>